<evidence type="ECO:0000259" key="1">
    <source>
        <dbReference type="PROSITE" id="PS50943"/>
    </source>
</evidence>
<keyword evidence="3" id="KW-1185">Reference proteome</keyword>
<dbReference type="Proteomes" id="UP000004217">
    <property type="component" value="Unassembled WGS sequence"/>
</dbReference>
<dbReference type="GO" id="GO:0003677">
    <property type="term" value="F:DNA binding"/>
    <property type="evidence" value="ECO:0007669"/>
    <property type="project" value="InterPro"/>
</dbReference>
<gene>
    <name evidence="2" type="ORF">SZN_15458</name>
</gene>
<proteinExistence type="predicted"/>
<dbReference type="InterPro" id="IPR001387">
    <property type="entry name" value="Cro/C1-type_HTH"/>
</dbReference>
<reference evidence="2 3" key="1">
    <citation type="submission" date="2011-08" db="EMBL/GenBank/DDBJ databases">
        <authorList>
            <person name="Lin Y."/>
            <person name="Hao X."/>
            <person name="Johnstone L."/>
            <person name="Miller S.J."/>
            <person name="Wei G."/>
            <person name="Rensing C."/>
        </authorList>
    </citation>
    <scope>NUCLEOTIDE SEQUENCE [LARGE SCALE GENOMIC DNA]</scope>
    <source>
        <strain evidence="2 3">K42</strain>
    </source>
</reference>
<organism evidence="2 3">
    <name type="scientific">Streptomyces zinciresistens K42</name>
    <dbReference type="NCBI Taxonomy" id="700597"/>
    <lineage>
        <taxon>Bacteria</taxon>
        <taxon>Bacillati</taxon>
        <taxon>Actinomycetota</taxon>
        <taxon>Actinomycetes</taxon>
        <taxon>Kitasatosporales</taxon>
        <taxon>Streptomycetaceae</taxon>
        <taxon>Streptomyces</taxon>
    </lineage>
</organism>
<dbReference type="CDD" id="cd00093">
    <property type="entry name" value="HTH_XRE"/>
    <property type="match status" value="1"/>
</dbReference>
<sequence length="292" mass="32617">MSVTARPPTVRLRRLASELKRARKAAGLSQDDVTAQTRISPATLYRIEKPEGRPQMRTLMTLLDLYEVNDGQRTRILALHEGADTQGWLRPYHDALRDEYNTYIQFEAEAKTVRNWEALYIPGLLQTESYAHAVIKGHLPDAPPDDLEKRVRARMERQAVLTKEHPLELAAIMDEAALRRQVGGPAVMADQLRQLQELADRPHISVRVIPYASGAHQGMPGGFALLSFADPEDGEIVYIDSMANDSFLESDSDIVRYATTFNKLRAQALSPDDSLALISTATAELTQELETA</sequence>
<dbReference type="SUPFAM" id="SSF47413">
    <property type="entry name" value="lambda repressor-like DNA-binding domains"/>
    <property type="match status" value="1"/>
</dbReference>
<dbReference type="OrthoDB" id="3458445at2"/>
<dbReference type="EMBL" id="AGBF01000042">
    <property type="protein sequence ID" value="EGX58915.1"/>
    <property type="molecule type" value="Genomic_DNA"/>
</dbReference>
<feature type="domain" description="HTH cro/C1-type" evidence="1">
    <location>
        <begin position="19"/>
        <end position="73"/>
    </location>
</feature>
<dbReference type="Pfam" id="PF19054">
    <property type="entry name" value="DUF5753"/>
    <property type="match status" value="1"/>
</dbReference>
<evidence type="ECO:0000313" key="2">
    <source>
        <dbReference type="EMBL" id="EGX58915.1"/>
    </source>
</evidence>
<dbReference type="PROSITE" id="PS50943">
    <property type="entry name" value="HTH_CROC1"/>
    <property type="match status" value="1"/>
</dbReference>
<dbReference type="InterPro" id="IPR010982">
    <property type="entry name" value="Lambda_DNA-bd_dom_sf"/>
</dbReference>
<dbReference type="PATRIC" id="fig|700597.3.peg.3025"/>
<dbReference type="InterPro" id="IPR043917">
    <property type="entry name" value="DUF5753"/>
</dbReference>
<dbReference type="Gene3D" id="1.10.260.40">
    <property type="entry name" value="lambda repressor-like DNA-binding domains"/>
    <property type="match status" value="1"/>
</dbReference>
<dbReference type="SMART" id="SM00530">
    <property type="entry name" value="HTH_XRE"/>
    <property type="match status" value="1"/>
</dbReference>
<dbReference type="Pfam" id="PF13560">
    <property type="entry name" value="HTH_31"/>
    <property type="match status" value="1"/>
</dbReference>
<name>G2GC67_9ACTN</name>
<comment type="caution">
    <text evidence="2">The sequence shown here is derived from an EMBL/GenBank/DDBJ whole genome shotgun (WGS) entry which is preliminary data.</text>
</comment>
<dbReference type="AlphaFoldDB" id="G2GC67"/>
<protein>
    <submittedName>
        <fullName evidence="2">Helix-turn-helix domain-containing protein</fullName>
    </submittedName>
</protein>
<accession>G2GC67</accession>
<evidence type="ECO:0000313" key="3">
    <source>
        <dbReference type="Proteomes" id="UP000004217"/>
    </source>
</evidence>